<reference evidence="5" key="1">
    <citation type="submission" date="2016-10" db="EMBL/GenBank/DDBJ databases">
        <authorList>
            <person name="Varghese N."/>
            <person name="Submissions S."/>
        </authorList>
    </citation>
    <scope>NUCLEOTIDE SEQUENCE [LARGE SCALE GENOMIC DNA]</scope>
    <source>
        <strain evidence="5">DSM 17298</strain>
    </source>
</reference>
<feature type="signal peptide" evidence="2">
    <location>
        <begin position="1"/>
        <end position="20"/>
    </location>
</feature>
<keyword evidence="4" id="KW-0645">Protease</keyword>
<dbReference type="InterPro" id="IPR038765">
    <property type="entry name" value="Papain-like_cys_pep_sf"/>
</dbReference>
<dbReference type="SUPFAM" id="SSF54001">
    <property type="entry name" value="Cysteine proteinases"/>
    <property type="match status" value="1"/>
</dbReference>
<accession>A0A1H5UW15</accession>
<name>A0A1H5UW15_9BACT</name>
<dbReference type="CDD" id="cd02619">
    <property type="entry name" value="Peptidase_C1"/>
    <property type="match status" value="1"/>
</dbReference>
<keyword evidence="4" id="KW-0378">Hydrolase</keyword>
<dbReference type="InterPro" id="IPR013128">
    <property type="entry name" value="Peptidase_C1A"/>
</dbReference>
<dbReference type="EMBL" id="FNVR01000005">
    <property type="protein sequence ID" value="SEF78628.1"/>
    <property type="molecule type" value="Genomic_DNA"/>
</dbReference>
<dbReference type="RefSeq" id="WP_160111211.1">
    <property type="nucleotide sequence ID" value="NZ_BBFN01000008.1"/>
</dbReference>
<protein>
    <submittedName>
        <fullName evidence="4">Papain family cysteine protease</fullName>
    </submittedName>
</protein>
<evidence type="ECO:0000256" key="2">
    <source>
        <dbReference type="SAM" id="SignalP"/>
    </source>
</evidence>
<evidence type="ECO:0000313" key="5">
    <source>
        <dbReference type="Proteomes" id="UP000236736"/>
    </source>
</evidence>
<dbReference type="PROSITE" id="PS51257">
    <property type="entry name" value="PROKAR_LIPOPROTEIN"/>
    <property type="match status" value="1"/>
</dbReference>
<evidence type="ECO:0000313" key="4">
    <source>
        <dbReference type="EMBL" id="SEF78628.1"/>
    </source>
</evidence>
<evidence type="ECO:0000259" key="3">
    <source>
        <dbReference type="SMART" id="SM00645"/>
    </source>
</evidence>
<dbReference type="GO" id="GO:0006508">
    <property type="term" value="P:proteolysis"/>
    <property type="evidence" value="ECO:0007669"/>
    <property type="project" value="UniProtKB-KW"/>
</dbReference>
<dbReference type="AlphaFoldDB" id="A0A1H5UW15"/>
<sequence length="308" mass="34326">MRKILFLPVFLFLLSGCLDKNEFASVLSTDPLSKKGEIFIAEDGEEYWMGCENSYCYGFSAGAPESTKTLQNLAIPANLPVAFDLSGFLPEVGNQGRLGSCTAWATTYYGRSLLFNYNERNARTQSIRLSPSYIYNQITQGECKGTSIARSLQLLVDEGASEWEVFPYQSTGCNLQPDAEQRENASNFKMKDFKLLSGENMVAEVKTLITLGNPVVVAMGLDPEFGKKDELGLSAYRPHQVVKEKIFGAHAMLVVGYSDQYQAFKLVNSWGEGWGDGGFVWVDYEAFENVFDLQNPFRVLCQAMVVMN</sequence>
<dbReference type="Proteomes" id="UP000236736">
    <property type="component" value="Unassembled WGS sequence"/>
</dbReference>
<dbReference type="InterPro" id="IPR000668">
    <property type="entry name" value="Peptidase_C1A_C"/>
</dbReference>
<proteinExistence type="inferred from homology"/>
<dbReference type="GO" id="GO:0008234">
    <property type="term" value="F:cysteine-type peptidase activity"/>
    <property type="evidence" value="ECO:0007669"/>
    <property type="project" value="InterPro"/>
</dbReference>
<dbReference type="STRING" id="1120964.GCA_001313265_02256"/>
<comment type="similarity">
    <text evidence="1">Belongs to the peptidase C1 family.</text>
</comment>
<dbReference type="PANTHER" id="PTHR12411">
    <property type="entry name" value="CYSTEINE PROTEASE FAMILY C1-RELATED"/>
    <property type="match status" value="1"/>
</dbReference>
<gene>
    <name evidence="4" type="ORF">SAMN03080598_01400</name>
</gene>
<feature type="chain" id="PRO_5009286584" evidence="2">
    <location>
        <begin position="21"/>
        <end position="308"/>
    </location>
</feature>
<feature type="domain" description="Peptidase C1A papain C-terminal" evidence="3">
    <location>
        <begin position="79"/>
        <end position="293"/>
    </location>
</feature>
<dbReference type="Gene3D" id="3.90.70.10">
    <property type="entry name" value="Cysteine proteinases"/>
    <property type="match status" value="1"/>
</dbReference>
<evidence type="ECO:0000256" key="1">
    <source>
        <dbReference type="ARBA" id="ARBA00008455"/>
    </source>
</evidence>
<keyword evidence="5" id="KW-1185">Reference proteome</keyword>
<organism evidence="4 5">
    <name type="scientific">Algoriphagus boritolerans DSM 17298 = JCM 18970</name>
    <dbReference type="NCBI Taxonomy" id="1120964"/>
    <lineage>
        <taxon>Bacteria</taxon>
        <taxon>Pseudomonadati</taxon>
        <taxon>Bacteroidota</taxon>
        <taxon>Cytophagia</taxon>
        <taxon>Cytophagales</taxon>
        <taxon>Cyclobacteriaceae</taxon>
        <taxon>Algoriphagus</taxon>
    </lineage>
</organism>
<keyword evidence="2" id="KW-0732">Signal</keyword>
<dbReference type="SMART" id="SM00645">
    <property type="entry name" value="Pept_C1"/>
    <property type="match status" value="1"/>
</dbReference>
<dbReference type="Pfam" id="PF00112">
    <property type="entry name" value="Peptidase_C1"/>
    <property type="match status" value="1"/>
</dbReference>
<dbReference type="OrthoDB" id="3648721at2"/>